<proteinExistence type="predicted"/>
<sequence>MKIVFLLALASLASCMSVLPGGDQARNVEIEYTYIDESGKPIRVKVQSDLINLSGVREVDAKDPEPRLIQLATKLQEVKQEPVVQAYAAFAPATPEPEFRFVVQHPEPKTIEVKVPKPEVRTIYVQAPAPIPVGRKDRMRCTGT</sequence>
<evidence type="ECO:0000256" key="1">
    <source>
        <dbReference type="SAM" id="SignalP"/>
    </source>
</evidence>
<keyword evidence="1" id="KW-0732">Signal</keyword>
<evidence type="ECO:0008006" key="4">
    <source>
        <dbReference type="Google" id="ProtNLM"/>
    </source>
</evidence>
<name>A0AAV2RTV4_MEGNR</name>
<dbReference type="Proteomes" id="UP001497623">
    <property type="component" value="Unassembled WGS sequence"/>
</dbReference>
<dbReference type="AlphaFoldDB" id="A0AAV2RTV4"/>
<keyword evidence="3" id="KW-1185">Reference proteome</keyword>
<gene>
    <name evidence="2" type="ORF">MNOR_LOCUS27574</name>
</gene>
<evidence type="ECO:0000313" key="3">
    <source>
        <dbReference type="Proteomes" id="UP001497623"/>
    </source>
</evidence>
<dbReference type="PROSITE" id="PS51257">
    <property type="entry name" value="PROKAR_LIPOPROTEIN"/>
    <property type="match status" value="1"/>
</dbReference>
<dbReference type="EMBL" id="CAXKWB010029247">
    <property type="protein sequence ID" value="CAL4135324.1"/>
    <property type="molecule type" value="Genomic_DNA"/>
</dbReference>
<feature type="signal peptide" evidence="1">
    <location>
        <begin position="1"/>
        <end position="15"/>
    </location>
</feature>
<comment type="caution">
    <text evidence="2">The sequence shown here is derived from an EMBL/GenBank/DDBJ whole genome shotgun (WGS) entry which is preliminary data.</text>
</comment>
<reference evidence="2 3" key="1">
    <citation type="submission" date="2024-05" db="EMBL/GenBank/DDBJ databases">
        <authorList>
            <person name="Wallberg A."/>
        </authorList>
    </citation>
    <scope>NUCLEOTIDE SEQUENCE [LARGE SCALE GENOMIC DNA]</scope>
</reference>
<organism evidence="2 3">
    <name type="scientific">Meganyctiphanes norvegica</name>
    <name type="common">Northern krill</name>
    <name type="synonym">Thysanopoda norvegica</name>
    <dbReference type="NCBI Taxonomy" id="48144"/>
    <lineage>
        <taxon>Eukaryota</taxon>
        <taxon>Metazoa</taxon>
        <taxon>Ecdysozoa</taxon>
        <taxon>Arthropoda</taxon>
        <taxon>Crustacea</taxon>
        <taxon>Multicrustacea</taxon>
        <taxon>Malacostraca</taxon>
        <taxon>Eumalacostraca</taxon>
        <taxon>Eucarida</taxon>
        <taxon>Euphausiacea</taxon>
        <taxon>Euphausiidae</taxon>
        <taxon>Meganyctiphanes</taxon>
    </lineage>
</organism>
<accession>A0AAV2RTV4</accession>
<evidence type="ECO:0000313" key="2">
    <source>
        <dbReference type="EMBL" id="CAL4135324.1"/>
    </source>
</evidence>
<feature type="chain" id="PRO_5043830886" description="Lipoprotein" evidence="1">
    <location>
        <begin position="16"/>
        <end position="144"/>
    </location>
</feature>
<protein>
    <recommendedName>
        <fullName evidence="4">Lipoprotein</fullName>
    </recommendedName>
</protein>